<evidence type="ECO:0000313" key="4">
    <source>
        <dbReference type="Proteomes" id="UP001211065"/>
    </source>
</evidence>
<evidence type="ECO:0000256" key="2">
    <source>
        <dbReference type="SAM" id="Phobius"/>
    </source>
</evidence>
<accession>A0AAD5TZY1</accession>
<keyword evidence="2" id="KW-0812">Transmembrane</keyword>
<keyword evidence="4" id="KW-1185">Reference proteome</keyword>
<feature type="compositionally biased region" description="Polar residues" evidence="1">
    <location>
        <begin position="248"/>
        <end position="270"/>
    </location>
</feature>
<feature type="transmembrane region" description="Helical" evidence="2">
    <location>
        <begin position="198"/>
        <end position="227"/>
    </location>
</feature>
<dbReference type="Pfam" id="PF00560">
    <property type="entry name" value="LRR_1"/>
    <property type="match status" value="1"/>
</dbReference>
<organism evidence="3 4">
    <name type="scientific">Clydaea vesicula</name>
    <dbReference type="NCBI Taxonomy" id="447962"/>
    <lineage>
        <taxon>Eukaryota</taxon>
        <taxon>Fungi</taxon>
        <taxon>Fungi incertae sedis</taxon>
        <taxon>Chytridiomycota</taxon>
        <taxon>Chytridiomycota incertae sedis</taxon>
        <taxon>Chytridiomycetes</taxon>
        <taxon>Lobulomycetales</taxon>
        <taxon>Lobulomycetaceae</taxon>
        <taxon>Clydaea</taxon>
    </lineage>
</organism>
<dbReference type="Proteomes" id="UP001211065">
    <property type="component" value="Unassembled WGS sequence"/>
</dbReference>
<keyword evidence="2" id="KW-0472">Membrane</keyword>
<evidence type="ECO:0000256" key="1">
    <source>
        <dbReference type="SAM" id="MobiDB-lite"/>
    </source>
</evidence>
<name>A0AAD5TZY1_9FUNG</name>
<keyword evidence="2" id="KW-1133">Transmembrane helix</keyword>
<gene>
    <name evidence="3" type="ORF">HK099_006688</name>
</gene>
<dbReference type="SUPFAM" id="SSF52058">
    <property type="entry name" value="L domain-like"/>
    <property type="match status" value="1"/>
</dbReference>
<reference evidence="3" key="1">
    <citation type="submission" date="2020-05" db="EMBL/GenBank/DDBJ databases">
        <title>Phylogenomic resolution of chytrid fungi.</title>
        <authorList>
            <person name="Stajich J.E."/>
            <person name="Amses K."/>
            <person name="Simmons R."/>
            <person name="Seto K."/>
            <person name="Myers J."/>
            <person name="Bonds A."/>
            <person name="Quandt C.A."/>
            <person name="Barry K."/>
            <person name="Liu P."/>
            <person name="Grigoriev I."/>
            <person name="Longcore J.E."/>
            <person name="James T.Y."/>
        </authorList>
    </citation>
    <scope>NUCLEOTIDE SEQUENCE</scope>
    <source>
        <strain evidence="3">JEL0476</strain>
    </source>
</reference>
<dbReference type="PANTHER" id="PTHR48065">
    <property type="entry name" value="OS10G0469600 PROTEIN"/>
    <property type="match status" value="1"/>
</dbReference>
<dbReference type="Gene3D" id="3.80.10.10">
    <property type="entry name" value="Ribonuclease Inhibitor"/>
    <property type="match status" value="1"/>
</dbReference>
<comment type="caution">
    <text evidence="3">The sequence shown here is derived from an EMBL/GenBank/DDBJ whole genome shotgun (WGS) entry which is preliminary data.</text>
</comment>
<dbReference type="AlphaFoldDB" id="A0AAD5TZY1"/>
<sequence>MNNIGTTYSPLPQVRLLGPNYLKLNTPIPEFIGNFEKLEILYLSGLKLTGKMPLSYKNLLNLKYFSVNNNMLEGELDDDFFYLMKDLISLDLGANKFTGKIPNSVSELTNLLNLDLHQNSFTGPLPDLSKLSNLGNGVFDRENGGFHGACYLNGLAETITKPGVCLPEKVTVPSKCSIGKVQLCTLDEMRSNKSSISVFVFGAGAILGITVGCFVLLALLLFLGICLKMRRISKPTKSASPLNERFEQNSNTNSLTGSDVPFNTQYPKDE</sequence>
<dbReference type="InterPro" id="IPR032675">
    <property type="entry name" value="LRR_dom_sf"/>
</dbReference>
<dbReference type="EMBL" id="JADGJW010000596">
    <property type="protein sequence ID" value="KAJ3214735.1"/>
    <property type="molecule type" value="Genomic_DNA"/>
</dbReference>
<evidence type="ECO:0000313" key="3">
    <source>
        <dbReference type="EMBL" id="KAJ3214735.1"/>
    </source>
</evidence>
<dbReference type="InterPro" id="IPR001611">
    <property type="entry name" value="Leu-rich_rpt"/>
</dbReference>
<proteinExistence type="predicted"/>
<feature type="region of interest" description="Disordered" evidence="1">
    <location>
        <begin position="238"/>
        <end position="270"/>
    </location>
</feature>
<protein>
    <submittedName>
        <fullName evidence="3">Uncharacterized protein</fullName>
    </submittedName>
</protein>